<dbReference type="Proteomes" id="UP000199515">
    <property type="component" value="Unassembled WGS sequence"/>
</dbReference>
<evidence type="ECO:0000313" key="2">
    <source>
        <dbReference type="EMBL" id="SDY68032.1"/>
    </source>
</evidence>
<dbReference type="SUPFAM" id="SSF50118">
    <property type="entry name" value="Cell growth inhibitor/plasmid maintenance toxic component"/>
    <property type="match status" value="1"/>
</dbReference>
<dbReference type="Gene3D" id="2.30.30.440">
    <property type="entry name" value="Domain of unknown function DUF1918"/>
    <property type="match status" value="1"/>
</dbReference>
<proteinExistence type="predicted"/>
<dbReference type="STRING" id="589385.SAMN05421504_106361"/>
<dbReference type="RefSeq" id="WP_091293859.1">
    <property type="nucleotide sequence ID" value="NZ_FNON01000006.1"/>
</dbReference>
<dbReference type="OrthoDB" id="4828144at2"/>
<organism evidence="2 3">
    <name type="scientific">Amycolatopsis xylanica</name>
    <dbReference type="NCBI Taxonomy" id="589385"/>
    <lineage>
        <taxon>Bacteria</taxon>
        <taxon>Bacillati</taxon>
        <taxon>Actinomycetota</taxon>
        <taxon>Actinomycetes</taxon>
        <taxon>Pseudonocardiales</taxon>
        <taxon>Pseudonocardiaceae</taxon>
        <taxon>Amycolatopsis</taxon>
    </lineage>
</organism>
<feature type="domain" description="DUF1918" evidence="1">
    <location>
        <begin position="1"/>
        <end position="57"/>
    </location>
</feature>
<sequence length="64" mass="6603">MHATVGDEIHVHGRTVGAGGQRGEIIEVRGANGSPPYLVRFTDGHEGLVVPGPDCEVEAAGAKK</sequence>
<evidence type="ECO:0000259" key="1">
    <source>
        <dbReference type="Pfam" id="PF08940"/>
    </source>
</evidence>
<protein>
    <recommendedName>
        <fullName evidence="1">DUF1918 domain-containing protein</fullName>
    </recommendedName>
</protein>
<keyword evidence="3" id="KW-1185">Reference proteome</keyword>
<dbReference type="InterPro" id="IPR015035">
    <property type="entry name" value="DUF1918"/>
</dbReference>
<accession>A0A1H3LUC9</accession>
<dbReference type="EMBL" id="FNON01000006">
    <property type="protein sequence ID" value="SDY68032.1"/>
    <property type="molecule type" value="Genomic_DNA"/>
</dbReference>
<dbReference type="AlphaFoldDB" id="A0A1H3LUC9"/>
<name>A0A1H3LUC9_9PSEU</name>
<dbReference type="Pfam" id="PF08940">
    <property type="entry name" value="DUF1918"/>
    <property type="match status" value="1"/>
</dbReference>
<reference evidence="2 3" key="1">
    <citation type="submission" date="2016-10" db="EMBL/GenBank/DDBJ databases">
        <authorList>
            <person name="de Groot N.N."/>
        </authorList>
    </citation>
    <scope>NUCLEOTIDE SEQUENCE [LARGE SCALE GENOMIC DNA]</scope>
    <source>
        <strain evidence="2 3">CPCC 202699</strain>
    </source>
</reference>
<gene>
    <name evidence="2" type="ORF">SAMN05421504_106361</name>
</gene>
<evidence type="ECO:0000313" key="3">
    <source>
        <dbReference type="Proteomes" id="UP000199515"/>
    </source>
</evidence>